<dbReference type="EMBL" id="JANIAA010000066">
    <property type="protein sequence ID" value="MCQ8195225.1"/>
    <property type="molecule type" value="Genomic_DNA"/>
</dbReference>
<evidence type="ECO:0000313" key="2">
    <source>
        <dbReference type="Proteomes" id="UP001204746"/>
    </source>
</evidence>
<accession>A0ABT1VEK5</accession>
<sequence>MLVSDIYGANGDQPSNTRYPCDDGDCSNWVGCGGVHITVHRIPGRAPLGAPQIVHDQNVSASGGSITVPFTFQGSHDAFAVCLTPASSSGGGFGVYGDSGSTGAAIDQWTRNGRPFILG</sequence>
<comment type="caution">
    <text evidence="1">The sequence shown here is derived from an EMBL/GenBank/DDBJ whole genome shotgun (WGS) entry which is preliminary data.</text>
</comment>
<organism evidence="1 2">
    <name type="scientific">Streptomyces rugosispiralis</name>
    <dbReference type="NCBI Taxonomy" id="2967341"/>
    <lineage>
        <taxon>Bacteria</taxon>
        <taxon>Bacillati</taxon>
        <taxon>Actinomycetota</taxon>
        <taxon>Actinomycetes</taxon>
        <taxon>Kitasatosporales</taxon>
        <taxon>Streptomycetaceae</taxon>
        <taxon>Streptomyces</taxon>
    </lineage>
</organism>
<dbReference type="RefSeq" id="WP_256655962.1">
    <property type="nucleotide sequence ID" value="NZ_JANIAA010000066.1"/>
</dbReference>
<keyword evidence="2" id="KW-1185">Reference proteome</keyword>
<reference evidence="1 2" key="1">
    <citation type="submission" date="2022-07" db="EMBL/GenBank/DDBJ databases">
        <authorList>
            <person name="Phongsopitanun W."/>
            <person name="Tanasupawat S."/>
        </authorList>
    </citation>
    <scope>NUCLEOTIDE SEQUENCE [LARGE SCALE GENOMIC DNA]</scope>
    <source>
        <strain evidence="1 2">RCU-064</strain>
    </source>
</reference>
<evidence type="ECO:0000313" key="1">
    <source>
        <dbReference type="EMBL" id="MCQ8195225.1"/>
    </source>
</evidence>
<dbReference type="Proteomes" id="UP001204746">
    <property type="component" value="Unassembled WGS sequence"/>
</dbReference>
<name>A0ABT1VEK5_9ACTN</name>
<protein>
    <submittedName>
        <fullName evidence="1">Uncharacterized protein</fullName>
    </submittedName>
</protein>
<gene>
    <name evidence="1" type="ORF">NP777_44840</name>
</gene>
<proteinExistence type="predicted"/>